<dbReference type="NCBIfam" id="TIGR03085">
    <property type="entry name" value="TIGR03085 family metal-binding protein"/>
    <property type="match status" value="1"/>
</dbReference>
<dbReference type="GO" id="GO:0046872">
    <property type="term" value="F:metal ion binding"/>
    <property type="evidence" value="ECO:0007669"/>
    <property type="project" value="InterPro"/>
</dbReference>
<dbReference type="Pfam" id="PF11716">
    <property type="entry name" value="MDMPI_N"/>
    <property type="match status" value="1"/>
</dbReference>
<dbReference type="NCBIfam" id="TIGR03083">
    <property type="entry name" value="maleylpyruvate isomerase family mycothiol-dependent enzyme"/>
    <property type="match status" value="1"/>
</dbReference>
<sequence>MTNFARSERLALAAELRSAGPDAPTLCEGWDAKDLAIHIVIRDRYPLSLPGNAFPQFADKVPWLSERSKKTAAHLAELPWNEIVGMVAGGPGMLSPMSLEPIDHLANTAEFYVHHEDVRRAGRGFAPRNLPHEFESQCWKIVSAIAKAPGAHADDPVEFVADGFGEVHAGPRDAAATVVSGKPSELLLYAFGRRDRANVEITAPKKG</sequence>
<evidence type="ECO:0000259" key="1">
    <source>
        <dbReference type="Pfam" id="PF11716"/>
    </source>
</evidence>
<accession>A0A6N9H5T6</accession>
<dbReference type="AlphaFoldDB" id="A0A6N9H5T6"/>
<dbReference type="InterPro" id="IPR017519">
    <property type="entry name" value="CHP03085"/>
</dbReference>
<proteinExistence type="predicted"/>
<gene>
    <name evidence="2" type="ORF">GSY69_04360</name>
</gene>
<dbReference type="RefSeq" id="WP_160952657.1">
    <property type="nucleotide sequence ID" value="NZ_WWEQ01000012.1"/>
</dbReference>
<dbReference type="InterPro" id="IPR017517">
    <property type="entry name" value="Maleyloyr_isom"/>
</dbReference>
<organism evidence="2 3">
    <name type="scientific">Brevibacterium rongguiense</name>
    <dbReference type="NCBI Taxonomy" id="2695267"/>
    <lineage>
        <taxon>Bacteria</taxon>
        <taxon>Bacillati</taxon>
        <taxon>Actinomycetota</taxon>
        <taxon>Actinomycetes</taxon>
        <taxon>Micrococcales</taxon>
        <taxon>Brevibacteriaceae</taxon>
        <taxon>Brevibacterium</taxon>
    </lineage>
</organism>
<dbReference type="Proteomes" id="UP000469215">
    <property type="component" value="Unassembled WGS sequence"/>
</dbReference>
<dbReference type="EMBL" id="WWEQ01000012">
    <property type="protein sequence ID" value="MYM19221.1"/>
    <property type="molecule type" value="Genomic_DNA"/>
</dbReference>
<evidence type="ECO:0000313" key="3">
    <source>
        <dbReference type="Proteomes" id="UP000469215"/>
    </source>
</evidence>
<comment type="caution">
    <text evidence="2">The sequence shown here is derived from an EMBL/GenBank/DDBJ whole genome shotgun (WGS) entry which is preliminary data.</text>
</comment>
<reference evidence="2 3" key="1">
    <citation type="submission" date="2020-01" db="EMBL/GenBank/DDBJ databases">
        <authorList>
            <person name="Deng T."/>
        </authorList>
    </citation>
    <scope>NUCLEOTIDE SEQUENCE [LARGE SCALE GENOMIC DNA]</scope>
    <source>
        <strain evidence="2 3">5221</strain>
    </source>
</reference>
<dbReference type="InterPro" id="IPR024344">
    <property type="entry name" value="MDMPI_metal-binding"/>
</dbReference>
<name>A0A6N9H5T6_9MICO</name>
<feature type="domain" description="Mycothiol-dependent maleylpyruvate isomerase metal-binding" evidence="1">
    <location>
        <begin position="10"/>
        <end position="44"/>
    </location>
</feature>
<protein>
    <submittedName>
        <fullName evidence="2">TIGR03085 family protein</fullName>
    </submittedName>
</protein>
<dbReference type="InterPro" id="IPR034660">
    <property type="entry name" value="DinB/YfiT-like"/>
</dbReference>
<dbReference type="SUPFAM" id="SSF109854">
    <property type="entry name" value="DinB/YfiT-like putative metalloenzymes"/>
    <property type="match status" value="1"/>
</dbReference>
<evidence type="ECO:0000313" key="2">
    <source>
        <dbReference type="EMBL" id="MYM19221.1"/>
    </source>
</evidence>
<keyword evidence="3" id="KW-1185">Reference proteome</keyword>